<dbReference type="PANTHER" id="PTHR37817:SF1">
    <property type="entry name" value="N-ACETYLTRANSFERASE EIS"/>
    <property type="match status" value="1"/>
</dbReference>
<name>A0A3E3I3Q1_9FIRM</name>
<accession>A0A3E3I3Q1</accession>
<evidence type="ECO:0000313" key="2">
    <source>
        <dbReference type="EMBL" id="RGE59724.1"/>
    </source>
</evidence>
<evidence type="ECO:0000259" key="1">
    <source>
        <dbReference type="PROSITE" id="PS51186"/>
    </source>
</evidence>
<dbReference type="Proteomes" id="UP000260812">
    <property type="component" value="Unassembled WGS sequence"/>
</dbReference>
<dbReference type="AlphaFoldDB" id="A0A3E3I3Q1"/>
<comment type="caution">
    <text evidence="2">The sequence shown here is derived from an EMBL/GenBank/DDBJ whole genome shotgun (WGS) entry which is preliminary data.</text>
</comment>
<dbReference type="InterPro" id="IPR036527">
    <property type="entry name" value="SCP2_sterol-bd_dom_sf"/>
</dbReference>
<keyword evidence="2" id="KW-0808">Transferase</keyword>
<evidence type="ECO:0000313" key="3">
    <source>
        <dbReference type="Proteomes" id="UP000260812"/>
    </source>
</evidence>
<dbReference type="GO" id="GO:0034069">
    <property type="term" value="F:aminoglycoside N-acetyltransferase activity"/>
    <property type="evidence" value="ECO:0007669"/>
    <property type="project" value="TreeGrafter"/>
</dbReference>
<dbReference type="PROSITE" id="PS51186">
    <property type="entry name" value="GNAT"/>
    <property type="match status" value="1"/>
</dbReference>
<dbReference type="Gene3D" id="3.40.630.30">
    <property type="match status" value="2"/>
</dbReference>
<dbReference type="InterPro" id="IPR051554">
    <property type="entry name" value="Acetyltransferase_Eis"/>
</dbReference>
<dbReference type="EMBL" id="QVLV01000008">
    <property type="protein sequence ID" value="RGE59724.1"/>
    <property type="molecule type" value="Genomic_DNA"/>
</dbReference>
<keyword evidence="3" id="KW-1185">Reference proteome</keyword>
<feature type="domain" description="N-acetyltransferase" evidence="1">
    <location>
        <begin position="10"/>
        <end position="160"/>
    </location>
</feature>
<dbReference type="Pfam" id="PF13527">
    <property type="entry name" value="Acetyltransf_9"/>
    <property type="match status" value="1"/>
</dbReference>
<dbReference type="CDD" id="cd04301">
    <property type="entry name" value="NAT_SF"/>
    <property type="match status" value="1"/>
</dbReference>
<proteinExistence type="predicted"/>
<reference evidence="2" key="1">
    <citation type="submission" date="2018-08" db="EMBL/GenBank/DDBJ databases">
        <title>A genome reference for cultivated species of the human gut microbiota.</title>
        <authorList>
            <person name="Zou Y."/>
            <person name="Xue W."/>
            <person name="Luo G."/>
        </authorList>
    </citation>
    <scope>NUCLEOTIDE SEQUENCE [LARGE SCALE GENOMIC DNA]</scope>
    <source>
        <strain evidence="2">TF05-5AC</strain>
    </source>
</reference>
<dbReference type="GO" id="GO:0030649">
    <property type="term" value="P:aminoglycoside antibiotic catabolic process"/>
    <property type="evidence" value="ECO:0007669"/>
    <property type="project" value="TreeGrafter"/>
</dbReference>
<protein>
    <submittedName>
        <fullName evidence="2">GNAT family N-acetyltransferase</fullName>
    </submittedName>
</protein>
<dbReference type="InterPro" id="IPR000182">
    <property type="entry name" value="GNAT_dom"/>
</dbReference>
<sequence length="408" mass="47557">MDKGMELQKQRIRRLEAAGCRSLRELWEEAFAEDTKLFNDYYFDNKAEKNNALILEEDGKLLSMVSMTPYQVCVKTDGIFRKVESTYLVGVATRQEWRRHGFMGRLLKEACGELNAAGQPFAFLQPAAPEIYEPFRFTYIYDKPQWIFQPEFGLMADDLLEGESREPVFIRDGRKILQAAENVLEKKEQPGYGMLEVRPMEEEDIPEVVRFAVPLLERRFQVYTERSAEYYEMMLKEMYAQQGDSFLLLDDKRIVGYFLYSREKGPVIQEALIYPEFEELVLEPDTVSQPAIMGRIISLPAMLSFIRCRQKLDVLLKYEDSMIEENNGFFRWQTGPGESSVCRMDAGKVGQQIYAETSPELLTAFLFGRRPAEECFSFRNGYRWEREGLLQGLERIKTLRDVCINEIV</sequence>
<dbReference type="SUPFAM" id="SSF55729">
    <property type="entry name" value="Acyl-CoA N-acyltransferases (Nat)"/>
    <property type="match status" value="1"/>
</dbReference>
<organism evidence="2 3">
    <name type="scientific">Eisenbergiella massiliensis</name>
    <dbReference type="NCBI Taxonomy" id="1720294"/>
    <lineage>
        <taxon>Bacteria</taxon>
        <taxon>Bacillati</taxon>
        <taxon>Bacillota</taxon>
        <taxon>Clostridia</taxon>
        <taxon>Lachnospirales</taxon>
        <taxon>Lachnospiraceae</taxon>
        <taxon>Eisenbergiella</taxon>
    </lineage>
</organism>
<dbReference type="InterPro" id="IPR016181">
    <property type="entry name" value="Acyl_CoA_acyltransferase"/>
</dbReference>
<dbReference type="Gene3D" id="3.30.1050.10">
    <property type="entry name" value="SCP2 sterol-binding domain"/>
    <property type="match status" value="1"/>
</dbReference>
<dbReference type="SUPFAM" id="SSF55718">
    <property type="entry name" value="SCP-like"/>
    <property type="match status" value="1"/>
</dbReference>
<gene>
    <name evidence="2" type="ORF">DXC51_13020</name>
</gene>
<dbReference type="PANTHER" id="PTHR37817">
    <property type="entry name" value="N-ACETYLTRANSFERASE EIS"/>
    <property type="match status" value="1"/>
</dbReference>